<protein>
    <recommendedName>
        <fullName evidence="6 9">3-dehydroquinate dehydratase</fullName>
        <shortName evidence="9">3-dehydroquinase</shortName>
        <ecNumber evidence="6 9">4.2.1.10</ecNumber>
    </recommendedName>
    <alternativeName>
        <fullName evidence="9">Type II DHQase</fullName>
    </alternativeName>
</protein>
<dbReference type="Gene3D" id="3.40.50.9100">
    <property type="entry name" value="Dehydroquinase, class II"/>
    <property type="match status" value="1"/>
</dbReference>
<dbReference type="CDD" id="cd00466">
    <property type="entry name" value="DHQase_II"/>
    <property type="match status" value="1"/>
</dbReference>
<evidence type="ECO:0000313" key="14">
    <source>
        <dbReference type="Proteomes" id="UP000028701"/>
    </source>
</evidence>
<comment type="subunit">
    <text evidence="5 9">Homododecamer.</text>
</comment>
<keyword evidence="9" id="KW-0028">Amino-acid biosynthesis</keyword>
<dbReference type="PANTHER" id="PTHR21272:SF3">
    <property type="entry name" value="CATABOLIC 3-DEHYDROQUINASE"/>
    <property type="match status" value="1"/>
</dbReference>
<organism evidence="13 14">
    <name type="scientific">Agrobacterium rubi TR3 = NBRC 13261</name>
    <dbReference type="NCBI Taxonomy" id="1368415"/>
    <lineage>
        <taxon>Bacteria</taxon>
        <taxon>Pseudomonadati</taxon>
        <taxon>Pseudomonadota</taxon>
        <taxon>Alphaproteobacteria</taxon>
        <taxon>Hyphomicrobiales</taxon>
        <taxon>Rhizobiaceae</taxon>
        <taxon>Rhizobium/Agrobacterium group</taxon>
        <taxon>Agrobacterium</taxon>
    </lineage>
</organism>
<name>A0A081CVV4_9HYPH</name>
<dbReference type="GO" id="GO:0009073">
    <property type="term" value="P:aromatic amino acid family biosynthetic process"/>
    <property type="evidence" value="ECO:0007669"/>
    <property type="project" value="UniProtKB-KW"/>
</dbReference>
<dbReference type="EC" id="4.2.1.10" evidence="6 9"/>
<accession>A0A081CVV4</accession>
<comment type="caution">
    <text evidence="13">The sequence shown here is derived from an EMBL/GenBank/DDBJ whole genome shotgun (WGS) entry which is preliminary data.</text>
</comment>
<feature type="binding site" evidence="9 11">
    <location>
        <position position="75"/>
    </location>
    <ligand>
        <name>substrate</name>
    </ligand>
</feature>
<evidence type="ECO:0000256" key="1">
    <source>
        <dbReference type="ARBA" id="ARBA00001864"/>
    </source>
</evidence>
<dbReference type="InterPro" id="IPR001874">
    <property type="entry name" value="DHquinase_II"/>
</dbReference>
<dbReference type="AlphaFoldDB" id="A0A081CVV4"/>
<feature type="binding site" evidence="9 11">
    <location>
        <begin position="102"/>
        <end position="103"/>
    </location>
    <ligand>
        <name>substrate</name>
    </ligand>
</feature>
<keyword evidence="7 9" id="KW-0057">Aromatic amino acid biosynthesis</keyword>
<evidence type="ECO:0000256" key="4">
    <source>
        <dbReference type="ARBA" id="ARBA00011037"/>
    </source>
</evidence>
<dbReference type="PANTHER" id="PTHR21272">
    <property type="entry name" value="CATABOLIC 3-DEHYDROQUINASE"/>
    <property type="match status" value="1"/>
</dbReference>
<reference evidence="13 14" key="1">
    <citation type="submission" date="2014-08" db="EMBL/GenBank/DDBJ databases">
        <title>Whole genome shotgun sequence of Rhizobium rubi NBRC 13261.</title>
        <authorList>
            <person name="Katano-Makiyama Y."/>
            <person name="Hosoyama A."/>
            <person name="Hashimoto M."/>
            <person name="Hosoyama Y."/>
            <person name="Noguchi M."/>
            <person name="Tsuchikane K."/>
            <person name="Uohara A."/>
            <person name="Ohji S."/>
            <person name="Ichikawa N."/>
            <person name="Kimura A."/>
            <person name="Yamazoe A."/>
            <person name="Fujita N."/>
        </authorList>
    </citation>
    <scope>NUCLEOTIDE SEQUENCE [LARGE SCALE GENOMIC DNA]</scope>
    <source>
        <strain evidence="13 14">NBRC 13261</strain>
    </source>
</reference>
<dbReference type="NCBIfam" id="TIGR01088">
    <property type="entry name" value="aroQ"/>
    <property type="match status" value="1"/>
</dbReference>
<evidence type="ECO:0000256" key="11">
    <source>
        <dbReference type="PIRSR" id="PIRSR001399-2"/>
    </source>
</evidence>
<feature type="site" description="Transition state stabilizer" evidence="9 12">
    <location>
        <position position="19"/>
    </location>
</feature>
<dbReference type="RefSeq" id="WP_045230381.1">
    <property type="nucleotide sequence ID" value="NZ_BBJU01000014.1"/>
</dbReference>
<dbReference type="NCBIfam" id="NF003806">
    <property type="entry name" value="PRK05395.1-3"/>
    <property type="match status" value="1"/>
</dbReference>
<evidence type="ECO:0000256" key="12">
    <source>
        <dbReference type="PIRSR" id="PIRSR001399-3"/>
    </source>
</evidence>
<dbReference type="HAMAP" id="MF_00169">
    <property type="entry name" value="AroQ"/>
    <property type="match status" value="1"/>
</dbReference>
<dbReference type="NCBIfam" id="NF003805">
    <property type="entry name" value="PRK05395.1-2"/>
    <property type="match status" value="1"/>
</dbReference>
<comment type="pathway">
    <text evidence="3 9">Metabolic intermediate biosynthesis; chorismate biosynthesis; chorismate from D-erythrose 4-phosphate and phosphoenolpyruvate: step 3/7.</text>
</comment>
<dbReference type="GO" id="GO:0008652">
    <property type="term" value="P:amino acid biosynthetic process"/>
    <property type="evidence" value="ECO:0007669"/>
    <property type="project" value="UniProtKB-KW"/>
</dbReference>
<dbReference type="Proteomes" id="UP000028701">
    <property type="component" value="Unassembled WGS sequence"/>
</dbReference>
<evidence type="ECO:0000256" key="7">
    <source>
        <dbReference type="ARBA" id="ARBA00023141"/>
    </source>
</evidence>
<feature type="binding site" evidence="9 11">
    <location>
        <position position="88"/>
    </location>
    <ligand>
        <name>substrate</name>
    </ligand>
</feature>
<feature type="binding site" evidence="9 11">
    <location>
        <position position="81"/>
    </location>
    <ligand>
        <name>substrate</name>
    </ligand>
</feature>
<dbReference type="NCBIfam" id="NF003807">
    <property type="entry name" value="PRK05395.1-4"/>
    <property type="match status" value="1"/>
</dbReference>
<evidence type="ECO:0000313" key="13">
    <source>
        <dbReference type="EMBL" id="GAK70800.1"/>
    </source>
</evidence>
<feature type="binding site" evidence="9 11">
    <location>
        <position position="112"/>
    </location>
    <ligand>
        <name>substrate</name>
    </ligand>
</feature>
<comment type="similarity">
    <text evidence="4 9">Belongs to the type-II 3-dehydroquinase family.</text>
</comment>
<gene>
    <name evidence="9 13" type="primary">aroQ</name>
    <name evidence="13" type="ORF">RRU01S_14_00210</name>
</gene>
<comment type="catalytic activity">
    <reaction evidence="1 9">
        <text>3-dehydroquinate = 3-dehydroshikimate + H2O</text>
        <dbReference type="Rhea" id="RHEA:21096"/>
        <dbReference type="ChEBI" id="CHEBI:15377"/>
        <dbReference type="ChEBI" id="CHEBI:16630"/>
        <dbReference type="ChEBI" id="CHEBI:32364"/>
        <dbReference type="EC" id="4.2.1.10"/>
    </reaction>
</comment>
<dbReference type="InterPro" id="IPR018509">
    <property type="entry name" value="DHquinase_II_CS"/>
</dbReference>
<dbReference type="eggNOG" id="COG0757">
    <property type="taxonomic scope" value="Bacteria"/>
</dbReference>
<dbReference type="PROSITE" id="PS01029">
    <property type="entry name" value="DEHYDROQUINASE_II"/>
    <property type="match status" value="1"/>
</dbReference>
<evidence type="ECO:0000256" key="9">
    <source>
        <dbReference type="HAMAP-Rule" id="MF_00169"/>
    </source>
</evidence>
<evidence type="ECO:0000256" key="5">
    <source>
        <dbReference type="ARBA" id="ARBA00011193"/>
    </source>
</evidence>
<proteinExistence type="inferred from homology"/>
<dbReference type="GO" id="GO:0003855">
    <property type="term" value="F:3-dehydroquinate dehydratase activity"/>
    <property type="evidence" value="ECO:0007669"/>
    <property type="project" value="UniProtKB-UniRule"/>
</dbReference>
<dbReference type="InterPro" id="IPR036441">
    <property type="entry name" value="DHquinase_II_sf"/>
</dbReference>
<dbReference type="OrthoDB" id="9790793at2"/>
<feature type="active site" description="Proton acceptor" evidence="9 10">
    <location>
        <position position="24"/>
    </location>
</feature>
<evidence type="ECO:0000256" key="10">
    <source>
        <dbReference type="PIRSR" id="PIRSR001399-1"/>
    </source>
</evidence>
<feature type="active site" description="Proton donor" evidence="9 10">
    <location>
        <position position="101"/>
    </location>
</feature>
<evidence type="ECO:0000256" key="6">
    <source>
        <dbReference type="ARBA" id="ARBA00012060"/>
    </source>
</evidence>
<evidence type="ECO:0000256" key="3">
    <source>
        <dbReference type="ARBA" id="ARBA00004902"/>
    </source>
</evidence>
<comment type="function">
    <text evidence="2 9">Catalyzes a trans-dehydration via an enolate intermediate.</text>
</comment>
<dbReference type="PIRSF" id="PIRSF001399">
    <property type="entry name" value="DHquinase_II"/>
    <property type="match status" value="1"/>
</dbReference>
<dbReference type="GO" id="GO:0019631">
    <property type="term" value="P:quinate catabolic process"/>
    <property type="evidence" value="ECO:0007669"/>
    <property type="project" value="TreeGrafter"/>
</dbReference>
<evidence type="ECO:0000256" key="2">
    <source>
        <dbReference type="ARBA" id="ARBA00003924"/>
    </source>
</evidence>
<dbReference type="UniPathway" id="UPA00053">
    <property type="reaction ID" value="UER00086"/>
</dbReference>
<dbReference type="SUPFAM" id="SSF52304">
    <property type="entry name" value="Type II 3-dehydroquinate dehydratase"/>
    <property type="match status" value="1"/>
</dbReference>
<evidence type="ECO:0000256" key="8">
    <source>
        <dbReference type="ARBA" id="ARBA00023239"/>
    </source>
</evidence>
<keyword evidence="8 9" id="KW-0456">Lyase</keyword>
<sequence>MSNTIFVLNGPNLNMLGKREPGIYGGKTLKDIEADCVKAGEELGFTVECHQSNHEGALVDLLHEAGERAAGVVINPGAYGHTSIAMHDAIRAISVPVLEVHISNIHAREEFRHKSMIAPAAKGMICGFGPYGYIMALNALKNITA</sequence>
<dbReference type="Pfam" id="PF01220">
    <property type="entry name" value="DHquinase_II"/>
    <property type="match status" value="1"/>
</dbReference>
<dbReference type="EMBL" id="BBJU01000014">
    <property type="protein sequence ID" value="GAK70800.1"/>
    <property type="molecule type" value="Genomic_DNA"/>
</dbReference>
<dbReference type="GO" id="GO:0009423">
    <property type="term" value="P:chorismate biosynthetic process"/>
    <property type="evidence" value="ECO:0007669"/>
    <property type="project" value="UniProtKB-UniRule"/>
</dbReference>